<dbReference type="InterPro" id="IPR013783">
    <property type="entry name" value="Ig-like_fold"/>
</dbReference>
<proteinExistence type="predicted"/>
<reference evidence="1 2" key="1">
    <citation type="submission" date="2017-03" db="EMBL/GenBank/DDBJ databases">
        <title>Genome Survey of Euroglyphus maynei.</title>
        <authorList>
            <person name="Arlian L.G."/>
            <person name="Morgan M.S."/>
            <person name="Rider S.D."/>
        </authorList>
    </citation>
    <scope>NUCLEOTIDE SEQUENCE [LARGE SCALE GENOMIC DNA]</scope>
    <source>
        <strain evidence="1">Arlian Lab</strain>
        <tissue evidence="1">Whole body</tissue>
    </source>
</reference>
<evidence type="ECO:0000313" key="2">
    <source>
        <dbReference type="Proteomes" id="UP000194236"/>
    </source>
</evidence>
<name>A0A1Y3B4G7_EURMA</name>
<dbReference type="Gene3D" id="2.60.40.10">
    <property type="entry name" value="Immunoglobulins"/>
    <property type="match status" value="1"/>
</dbReference>
<comment type="caution">
    <text evidence="1">The sequence shown here is derived from an EMBL/GenBank/DDBJ whole genome shotgun (WGS) entry which is preliminary data.</text>
</comment>
<keyword evidence="2" id="KW-1185">Reference proteome</keyword>
<protein>
    <submittedName>
        <fullName evidence="1">Uncharacterized protein</fullName>
    </submittedName>
</protein>
<gene>
    <name evidence="1" type="ORF">BLA29_015379</name>
</gene>
<organism evidence="1 2">
    <name type="scientific">Euroglyphus maynei</name>
    <name type="common">Mayne's house dust mite</name>
    <dbReference type="NCBI Taxonomy" id="6958"/>
    <lineage>
        <taxon>Eukaryota</taxon>
        <taxon>Metazoa</taxon>
        <taxon>Ecdysozoa</taxon>
        <taxon>Arthropoda</taxon>
        <taxon>Chelicerata</taxon>
        <taxon>Arachnida</taxon>
        <taxon>Acari</taxon>
        <taxon>Acariformes</taxon>
        <taxon>Sarcoptiformes</taxon>
        <taxon>Astigmata</taxon>
        <taxon>Psoroptidia</taxon>
        <taxon>Analgoidea</taxon>
        <taxon>Pyroglyphidae</taxon>
        <taxon>Pyroglyphinae</taxon>
        <taxon>Euroglyphus</taxon>
    </lineage>
</organism>
<dbReference type="AlphaFoldDB" id="A0A1Y3B4G7"/>
<dbReference type="Proteomes" id="UP000194236">
    <property type="component" value="Unassembled WGS sequence"/>
</dbReference>
<dbReference type="OrthoDB" id="2570713at2759"/>
<accession>A0A1Y3B4G7</accession>
<dbReference type="EMBL" id="MUJZ01048287">
    <property type="protein sequence ID" value="OTF74185.1"/>
    <property type="molecule type" value="Genomic_DNA"/>
</dbReference>
<evidence type="ECO:0000313" key="1">
    <source>
        <dbReference type="EMBL" id="OTF74185.1"/>
    </source>
</evidence>
<sequence length="62" mass="6952">MNNVGEARCIAEVIVEESEPLIEEQQKDMEPKVMEKLNDITVKEGQSAVFKCRITCGLNQGK</sequence>